<reference evidence="5" key="1">
    <citation type="journal article" date="2018" name="Genome Biol. Evol.">
        <title>Genome Reports: Contracted Genes and Dwarfed Plastome in Mycoheterotrophic Sciaphila thaidanica (Triuridaceae, Pandanales).</title>
        <authorList>
            <person name="Petersen G."/>
            <person name="Zervas A."/>
            <person name="Pedersen H.A.E."/>
            <person name="Seberg O."/>
        </authorList>
    </citation>
    <scope>NUCLEOTIDE SEQUENCE</scope>
</reference>
<comment type="similarity">
    <text evidence="1 4">Belongs to the universal ribosomal protein uS11 family.</text>
</comment>
<dbReference type="GO" id="GO:0009507">
    <property type="term" value="C:chloroplast"/>
    <property type="evidence" value="ECO:0007669"/>
    <property type="project" value="UniProtKB-SubCell"/>
</dbReference>
<comment type="subunit">
    <text evidence="4">Part of the 30S ribosomal subunit.</text>
</comment>
<keyword evidence="2 4" id="KW-0689">Ribosomal protein</keyword>
<keyword evidence="5" id="KW-0934">Plastid</keyword>
<keyword evidence="5" id="KW-0150">Chloroplast</keyword>
<dbReference type="GO" id="GO:0003735">
    <property type="term" value="F:structural constituent of ribosome"/>
    <property type="evidence" value="ECO:0007669"/>
    <property type="project" value="InterPro"/>
</dbReference>
<dbReference type="GO" id="GO:0006412">
    <property type="term" value="P:translation"/>
    <property type="evidence" value="ECO:0007669"/>
    <property type="project" value="UniProtKB-UniRule"/>
</dbReference>
<dbReference type="InterPro" id="IPR036967">
    <property type="entry name" value="Ribosomal_uS11_sf"/>
</dbReference>
<dbReference type="PANTHER" id="PTHR11759">
    <property type="entry name" value="40S RIBOSOMAL PROTEIN S14/30S RIBOSOMAL PROTEIN S11"/>
    <property type="match status" value="1"/>
</dbReference>
<dbReference type="PIRSF" id="PIRSF002131">
    <property type="entry name" value="Ribosomal_S11"/>
    <property type="match status" value="1"/>
</dbReference>
<dbReference type="GO" id="GO:0005840">
    <property type="term" value="C:ribosome"/>
    <property type="evidence" value="ECO:0007669"/>
    <property type="project" value="UniProtKB-KW"/>
</dbReference>
<keyword evidence="4" id="KW-0699">rRNA-binding</keyword>
<sequence length="118" mass="13622">MKREKIKDYKMIIHIQSSLNNTIVTGTDIHGKVFFWSSGQTYGLRRTTPYAALIATINVILRIKKKRTKFVKVIIRGIGSGRDISLRTISRSGVPFRFVFDTTFMPHNGCRPPKRRRL</sequence>
<dbReference type="InterPro" id="IPR001971">
    <property type="entry name" value="Ribosomal_uS11"/>
</dbReference>
<evidence type="ECO:0000256" key="4">
    <source>
        <dbReference type="HAMAP-Rule" id="MF_01310"/>
    </source>
</evidence>
<proteinExistence type="inferred from homology"/>
<dbReference type="SUPFAM" id="SSF53137">
    <property type="entry name" value="Translational machinery components"/>
    <property type="match status" value="1"/>
</dbReference>
<comment type="subcellular location">
    <subcellularLocation>
        <location evidence="4">Plastid</location>
        <location evidence="4">Chloroplast</location>
    </subcellularLocation>
</comment>
<dbReference type="Pfam" id="PF00411">
    <property type="entry name" value="Ribosomal_S11"/>
    <property type="match status" value="1"/>
</dbReference>
<dbReference type="EMBL" id="MG757197">
    <property type="protein sequence ID" value="AVX48100.1"/>
    <property type="molecule type" value="Genomic_DNA"/>
</dbReference>
<gene>
    <name evidence="4 5" type="primary">rps11</name>
</gene>
<evidence type="ECO:0000256" key="1">
    <source>
        <dbReference type="ARBA" id="ARBA00006194"/>
    </source>
</evidence>
<dbReference type="Gene3D" id="3.30.420.80">
    <property type="entry name" value="Ribosomal protein S11"/>
    <property type="match status" value="1"/>
</dbReference>
<protein>
    <recommendedName>
        <fullName evidence="4">Small ribosomal subunit protein uS11c</fullName>
    </recommendedName>
</protein>
<dbReference type="HAMAP" id="MF_01310">
    <property type="entry name" value="Ribosomal_uS11"/>
    <property type="match status" value="1"/>
</dbReference>
<keyword evidence="3 4" id="KW-0687">Ribonucleoprotein</keyword>
<evidence type="ECO:0000313" key="5">
    <source>
        <dbReference type="EMBL" id="AVX48100.1"/>
    </source>
</evidence>
<organism evidence="5">
    <name type="scientific">Sciaphila thaidanica</name>
    <dbReference type="NCBI Taxonomy" id="2161793"/>
    <lineage>
        <taxon>Eukaryota</taxon>
        <taxon>Viridiplantae</taxon>
        <taxon>Streptophyta</taxon>
        <taxon>Embryophyta</taxon>
        <taxon>Tracheophyta</taxon>
        <taxon>Spermatophyta</taxon>
        <taxon>Magnoliopsida</taxon>
        <taxon>Liliopsida</taxon>
        <taxon>Pandanales</taxon>
        <taxon>Triuridaceae</taxon>
        <taxon>Sciaphila</taxon>
    </lineage>
</organism>
<keyword evidence="4" id="KW-0694">RNA-binding</keyword>
<dbReference type="GO" id="GO:0019843">
    <property type="term" value="F:rRNA binding"/>
    <property type="evidence" value="ECO:0007669"/>
    <property type="project" value="UniProtKB-UniRule"/>
</dbReference>
<dbReference type="GO" id="GO:1990904">
    <property type="term" value="C:ribonucleoprotein complex"/>
    <property type="evidence" value="ECO:0007669"/>
    <property type="project" value="UniProtKB-KW"/>
</dbReference>
<geneLocation type="chloroplast" evidence="5"/>
<dbReference type="AlphaFoldDB" id="A0A2R4PAJ5"/>
<evidence type="ECO:0000256" key="3">
    <source>
        <dbReference type="ARBA" id="ARBA00023274"/>
    </source>
</evidence>
<name>A0A2R4PAJ5_9LILI</name>
<accession>A0A2R4PAJ5</accession>
<evidence type="ECO:0000256" key="2">
    <source>
        <dbReference type="ARBA" id="ARBA00022980"/>
    </source>
</evidence>